<keyword evidence="2" id="KW-1185">Reference proteome</keyword>
<name>A0AAV4SC93_9ARAC</name>
<gene>
    <name evidence="1" type="ORF">CDAR_195611</name>
</gene>
<evidence type="ECO:0000313" key="2">
    <source>
        <dbReference type="Proteomes" id="UP001054837"/>
    </source>
</evidence>
<accession>A0AAV4SC93</accession>
<comment type="caution">
    <text evidence="1">The sequence shown here is derived from an EMBL/GenBank/DDBJ whole genome shotgun (WGS) entry which is preliminary data.</text>
</comment>
<reference evidence="1 2" key="1">
    <citation type="submission" date="2021-06" db="EMBL/GenBank/DDBJ databases">
        <title>Caerostris darwini draft genome.</title>
        <authorList>
            <person name="Kono N."/>
            <person name="Arakawa K."/>
        </authorList>
    </citation>
    <scope>NUCLEOTIDE SEQUENCE [LARGE SCALE GENOMIC DNA]</scope>
</reference>
<dbReference type="Proteomes" id="UP001054837">
    <property type="component" value="Unassembled WGS sequence"/>
</dbReference>
<dbReference type="AlphaFoldDB" id="A0AAV4SC93"/>
<protein>
    <submittedName>
        <fullName evidence="1">Uncharacterized protein</fullName>
    </submittedName>
</protein>
<dbReference type="EMBL" id="BPLQ01007629">
    <property type="protein sequence ID" value="GIY31285.1"/>
    <property type="molecule type" value="Genomic_DNA"/>
</dbReference>
<evidence type="ECO:0000313" key="1">
    <source>
        <dbReference type="EMBL" id="GIY31285.1"/>
    </source>
</evidence>
<sequence length="98" mass="11236">MASAGIPPYWVRFPSSFYSERNLMVFGKISISYFSFAWHSGNEKKSNCRCCASFSPCRVLLLAALWSIFCGKVKRCQITQPQVLICLPYPVGFRQREK</sequence>
<organism evidence="1 2">
    <name type="scientific">Caerostris darwini</name>
    <dbReference type="NCBI Taxonomy" id="1538125"/>
    <lineage>
        <taxon>Eukaryota</taxon>
        <taxon>Metazoa</taxon>
        <taxon>Ecdysozoa</taxon>
        <taxon>Arthropoda</taxon>
        <taxon>Chelicerata</taxon>
        <taxon>Arachnida</taxon>
        <taxon>Araneae</taxon>
        <taxon>Araneomorphae</taxon>
        <taxon>Entelegynae</taxon>
        <taxon>Araneoidea</taxon>
        <taxon>Araneidae</taxon>
        <taxon>Caerostris</taxon>
    </lineage>
</organism>
<proteinExistence type="predicted"/>